<sequence>MSTQTLPKQTIFEDITTTLTKYEMKVINAQEGIESAEGEEEENAAPEIHNLTHKKFLERNPRTFNRTEGTIRLCKGIEGVKHIFQGENCPKDDKIKFATCTFQGCTLGWWHTYVQEVGVNAAHLIFLGKLRRLMITEYCSRPELWTMEQEF</sequence>
<dbReference type="OrthoDB" id="1936908at2759"/>
<accession>A0A2U1LKW2</accession>
<proteinExistence type="predicted"/>
<dbReference type="Proteomes" id="UP000245207">
    <property type="component" value="Unassembled WGS sequence"/>
</dbReference>
<gene>
    <name evidence="1" type="ORF">CTI12_AA483090</name>
</gene>
<comment type="caution">
    <text evidence="1">The sequence shown here is derived from an EMBL/GenBank/DDBJ whole genome shotgun (WGS) entry which is preliminary data.</text>
</comment>
<dbReference type="EMBL" id="PKPP01008840">
    <property type="protein sequence ID" value="PWA49633.1"/>
    <property type="molecule type" value="Genomic_DNA"/>
</dbReference>
<reference evidence="1 2" key="1">
    <citation type="journal article" date="2018" name="Mol. Plant">
        <title>The genome of Artemisia annua provides insight into the evolution of Asteraceae family and artemisinin biosynthesis.</title>
        <authorList>
            <person name="Shen Q."/>
            <person name="Zhang L."/>
            <person name="Liao Z."/>
            <person name="Wang S."/>
            <person name="Yan T."/>
            <person name="Shi P."/>
            <person name="Liu M."/>
            <person name="Fu X."/>
            <person name="Pan Q."/>
            <person name="Wang Y."/>
            <person name="Lv Z."/>
            <person name="Lu X."/>
            <person name="Zhang F."/>
            <person name="Jiang W."/>
            <person name="Ma Y."/>
            <person name="Chen M."/>
            <person name="Hao X."/>
            <person name="Li L."/>
            <person name="Tang Y."/>
            <person name="Lv G."/>
            <person name="Zhou Y."/>
            <person name="Sun X."/>
            <person name="Brodelius P.E."/>
            <person name="Rose J.K.C."/>
            <person name="Tang K."/>
        </authorList>
    </citation>
    <scope>NUCLEOTIDE SEQUENCE [LARGE SCALE GENOMIC DNA]</scope>
    <source>
        <strain evidence="2">cv. Huhao1</strain>
        <tissue evidence="1">Leaf</tissue>
    </source>
</reference>
<protein>
    <submittedName>
        <fullName evidence="1">Retrotransposon gag domain-containing protein</fullName>
    </submittedName>
</protein>
<evidence type="ECO:0000313" key="2">
    <source>
        <dbReference type="Proteomes" id="UP000245207"/>
    </source>
</evidence>
<organism evidence="1 2">
    <name type="scientific">Artemisia annua</name>
    <name type="common">Sweet wormwood</name>
    <dbReference type="NCBI Taxonomy" id="35608"/>
    <lineage>
        <taxon>Eukaryota</taxon>
        <taxon>Viridiplantae</taxon>
        <taxon>Streptophyta</taxon>
        <taxon>Embryophyta</taxon>
        <taxon>Tracheophyta</taxon>
        <taxon>Spermatophyta</taxon>
        <taxon>Magnoliopsida</taxon>
        <taxon>eudicotyledons</taxon>
        <taxon>Gunneridae</taxon>
        <taxon>Pentapetalae</taxon>
        <taxon>asterids</taxon>
        <taxon>campanulids</taxon>
        <taxon>Asterales</taxon>
        <taxon>Asteraceae</taxon>
        <taxon>Asteroideae</taxon>
        <taxon>Anthemideae</taxon>
        <taxon>Artemisiinae</taxon>
        <taxon>Artemisia</taxon>
    </lineage>
</organism>
<keyword evidence="2" id="KW-1185">Reference proteome</keyword>
<name>A0A2U1LKW2_ARTAN</name>
<evidence type="ECO:0000313" key="1">
    <source>
        <dbReference type="EMBL" id="PWA49633.1"/>
    </source>
</evidence>
<dbReference type="AlphaFoldDB" id="A0A2U1LKW2"/>